<dbReference type="Proteomes" id="UP000789390">
    <property type="component" value="Unassembled WGS sequence"/>
</dbReference>
<evidence type="ECO:0000313" key="4">
    <source>
        <dbReference type="Proteomes" id="UP000789390"/>
    </source>
</evidence>
<gene>
    <name evidence="3" type="ORF">DGAL_LOCUS1673</name>
</gene>
<dbReference type="FunFam" id="2.30.42.10:FF:000038">
    <property type="entry name" value="Multiple PDZ domain protein isoform X1"/>
    <property type="match status" value="1"/>
</dbReference>
<dbReference type="PANTHER" id="PTHR19964:SF84">
    <property type="entry name" value="LIGAND OF NUMB PROTEIN X 2-LIKE ISOFORM X1"/>
    <property type="match status" value="1"/>
</dbReference>
<evidence type="ECO:0000313" key="3">
    <source>
        <dbReference type="EMBL" id="CAH0099532.1"/>
    </source>
</evidence>
<keyword evidence="4" id="KW-1185">Reference proteome</keyword>
<evidence type="ECO:0000259" key="2">
    <source>
        <dbReference type="PROSITE" id="PS50106"/>
    </source>
</evidence>
<dbReference type="AlphaFoldDB" id="A0A8J2RBD7"/>
<comment type="caution">
    <text evidence="3">The sequence shown here is derived from an EMBL/GenBank/DDBJ whole genome shotgun (WGS) entry which is preliminary data.</text>
</comment>
<dbReference type="Gene3D" id="2.30.42.10">
    <property type="match status" value="1"/>
</dbReference>
<feature type="region of interest" description="Disordered" evidence="1">
    <location>
        <begin position="213"/>
        <end position="237"/>
    </location>
</feature>
<reference evidence="3" key="1">
    <citation type="submission" date="2021-11" db="EMBL/GenBank/DDBJ databases">
        <authorList>
            <person name="Schell T."/>
        </authorList>
    </citation>
    <scope>NUCLEOTIDE SEQUENCE</scope>
    <source>
        <strain evidence="3">M5</strain>
    </source>
</reference>
<dbReference type="InterPro" id="IPR051342">
    <property type="entry name" value="PDZ_scaffold"/>
</dbReference>
<feature type="compositionally biased region" description="Low complexity" evidence="1">
    <location>
        <begin position="45"/>
        <end position="59"/>
    </location>
</feature>
<dbReference type="OrthoDB" id="438726at2759"/>
<organism evidence="3 4">
    <name type="scientific">Daphnia galeata</name>
    <dbReference type="NCBI Taxonomy" id="27404"/>
    <lineage>
        <taxon>Eukaryota</taxon>
        <taxon>Metazoa</taxon>
        <taxon>Ecdysozoa</taxon>
        <taxon>Arthropoda</taxon>
        <taxon>Crustacea</taxon>
        <taxon>Branchiopoda</taxon>
        <taxon>Diplostraca</taxon>
        <taxon>Cladocera</taxon>
        <taxon>Anomopoda</taxon>
        <taxon>Daphniidae</taxon>
        <taxon>Daphnia</taxon>
    </lineage>
</organism>
<feature type="compositionally biased region" description="Polar residues" evidence="1">
    <location>
        <begin position="90"/>
        <end position="100"/>
    </location>
</feature>
<dbReference type="InterPro" id="IPR036034">
    <property type="entry name" value="PDZ_sf"/>
</dbReference>
<dbReference type="SMART" id="SM00228">
    <property type="entry name" value="PDZ"/>
    <property type="match status" value="1"/>
</dbReference>
<feature type="region of interest" description="Disordered" evidence="1">
    <location>
        <begin position="72"/>
        <end position="110"/>
    </location>
</feature>
<sequence length="237" mass="25166">MDRKVGDQRGAFSAEAANEDTAPSRAKKQRQISSNNSVDDAICESQSGTGQSGSVATSSGVGGGFKSVVTAMSDSAGGHQGKAVLRQHGGPSSHSKSSLGGNLVAKVPDEPLPDPTICEVKLGKETTIEVNKDKLGLGLSIFGGSDTLLGPIMIYEVYPDGAAARDKRLKPGDQILEVNGESFRNITHSRALAVLRQTPAKVRMMVYRDETSPKDDDMLDKFSNKLFSKNSKDNQEI</sequence>
<feature type="compositionally biased region" description="Basic and acidic residues" evidence="1">
    <location>
        <begin position="213"/>
        <end position="223"/>
    </location>
</feature>
<dbReference type="PANTHER" id="PTHR19964">
    <property type="entry name" value="MULTIPLE PDZ DOMAIN PROTEIN"/>
    <property type="match status" value="1"/>
</dbReference>
<proteinExistence type="predicted"/>
<dbReference type="CDD" id="cd06673">
    <property type="entry name" value="PDZ10_MUPP1-PDZ8_PATJ-like"/>
    <property type="match status" value="1"/>
</dbReference>
<dbReference type="EMBL" id="CAKKLH010000021">
    <property type="protein sequence ID" value="CAH0099532.1"/>
    <property type="molecule type" value="Genomic_DNA"/>
</dbReference>
<evidence type="ECO:0000256" key="1">
    <source>
        <dbReference type="SAM" id="MobiDB-lite"/>
    </source>
</evidence>
<protein>
    <recommendedName>
        <fullName evidence="2">PDZ domain-containing protein</fullName>
    </recommendedName>
</protein>
<dbReference type="PROSITE" id="PS50106">
    <property type="entry name" value="PDZ"/>
    <property type="match status" value="1"/>
</dbReference>
<name>A0A8J2RBD7_9CRUS</name>
<dbReference type="Pfam" id="PF00595">
    <property type="entry name" value="PDZ"/>
    <property type="match status" value="1"/>
</dbReference>
<feature type="region of interest" description="Disordered" evidence="1">
    <location>
        <begin position="1"/>
        <end position="59"/>
    </location>
</feature>
<dbReference type="InterPro" id="IPR001478">
    <property type="entry name" value="PDZ"/>
</dbReference>
<feature type="domain" description="PDZ" evidence="2">
    <location>
        <begin position="127"/>
        <end position="210"/>
    </location>
</feature>
<dbReference type="SUPFAM" id="SSF50156">
    <property type="entry name" value="PDZ domain-like"/>
    <property type="match status" value="1"/>
</dbReference>
<accession>A0A8J2RBD7</accession>